<keyword evidence="2" id="KW-1185">Reference proteome</keyword>
<gene>
    <name evidence="1" type="ORF">ACFFQA_31285</name>
</gene>
<dbReference type="Gene3D" id="3.10.129.10">
    <property type="entry name" value="Hotdog Thioesterase"/>
    <property type="match status" value="1"/>
</dbReference>
<reference evidence="1 2" key="1">
    <citation type="submission" date="2024-09" db="EMBL/GenBank/DDBJ databases">
        <authorList>
            <person name="Sun Q."/>
            <person name="Mori K."/>
        </authorList>
    </citation>
    <scope>NUCLEOTIDE SEQUENCE [LARGE SCALE GENOMIC DNA]</scope>
    <source>
        <strain evidence="1 2">TBRC 7907</strain>
    </source>
</reference>
<dbReference type="RefSeq" id="WP_377860161.1">
    <property type="nucleotide sequence ID" value="NZ_JBHLZU010000027.1"/>
</dbReference>
<dbReference type="CDD" id="cd00586">
    <property type="entry name" value="4HBT"/>
    <property type="match status" value="1"/>
</dbReference>
<evidence type="ECO:0000313" key="1">
    <source>
        <dbReference type="EMBL" id="MFB9908443.1"/>
    </source>
</evidence>
<proteinExistence type="predicted"/>
<dbReference type="SUPFAM" id="SSF54637">
    <property type="entry name" value="Thioesterase/thiol ester dehydrase-isomerase"/>
    <property type="match status" value="1"/>
</dbReference>
<protein>
    <submittedName>
        <fullName evidence="1">Acyl-CoA thioesterase</fullName>
        <ecNumber evidence="1">3.1.2.-</ecNumber>
    </submittedName>
</protein>
<dbReference type="InterPro" id="IPR029069">
    <property type="entry name" value="HotDog_dom_sf"/>
</dbReference>
<accession>A0ABV6A7S6</accession>
<dbReference type="EMBL" id="JBHLZU010000027">
    <property type="protein sequence ID" value="MFB9908443.1"/>
    <property type="molecule type" value="Genomic_DNA"/>
</dbReference>
<keyword evidence="1" id="KW-0378">Hydrolase</keyword>
<name>A0ABV6A7S6_9PSEU</name>
<comment type="caution">
    <text evidence="1">The sequence shown here is derived from an EMBL/GenBank/DDBJ whole genome shotgun (WGS) entry which is preliminary data.</text>
</comment>
<dbReference type="Pfam" id="PF13279">
    <property type="entry name" value="4HBT_2"/>
    <property type="match status" value="1"/>
</dbReference>
<sequence length="145" mass="16179">MTEPVGDPASIVVQRRVEWTDTDATGHYHHSTVIRWVEAAEATLHERLGIAELFATIPRVRYEVDYVARLWFRDLVDISLRVANVGRASVTYKFEIRRNGEVAARGGLVAVHAPLETPGTREWPAGVRVLLESAGAQPAELLRRA</sequence>
<dbReference type="EC" id="3.1.2.-" evidence="1"/>
<dbReference type="Proteomes" id="UP001589693">
    <property type="component" value="Unassembled WGS sequence"/>
</dbReference>
<evidence type="ECO:0000313" key="2">
    <source>
        <dbReference type="Proteomes" id="UP001589693"/>
    </source>
</evidence>
<organism evidence="1 2">
    <name type="scientific">Allokutzneria oryzae</name>
    <dbReference type="NCBI Taxonomy" id="1378989"/>
    <lineage>
        <taxon>Bacteria</taxon>
        <taxon>Bacillati</taxon>
        <taxon>Actinomycetota</taxon>
        <taxon>Actinomycetes</taxon>
        <taxon>Pseudonocardiales</taxon>
        <taxon>Pseudonocardiaceae</taxon>
        <taxon>Allokutzneria</taxon>
    </lineage>
</organism>
<dbReference type="GO" id="GO:0016787">
    <property type="term" value="F:hydrolase activity"/>
    <property type="evidence" value="ECO:0007669"/>
    <property type="project" value="UniProtKB-KW"/>
</dbReference>